<evidence type="ECO:0000313" key="2">
    <source>
        <dbReference type="EMBL" id="GAV54205.1"/>
    </source>
</evidence>
<gene>
    <name evidence="2" type="ORF">ZYGR_0AK07070</name>
</gene>
<organism evidence="2 3">
    <name type="scientific">Zygosaccharomyces rouxii</name>
    <dbReference type="NCBI Taxonomy" id="4956"/>
    <lineage>
        <taxon>Eukaryota</taxon>
        <taxon>Fungi</taxon>
        <taxon>Dikarya</taxon>
        <taxon>Ascomycota</taxon>
        <taxon>Saccharomycotina</taxon>
        <taxon>Saccharomycetes</taxon>
        <taxon>Saccharomycetales</taxon>
        <taxon>Saccharomycetaceae</taxon>
        <taxon>Zygosaccharomyces</taxon>
    </lineage>
</organism>
<keyword evidence="1" id="KW-0472">Membrane</keyword>
<evidence type="ECO:0000313" key="3">
    <source>
        <dbReference type="Proteomes" id="UP000187013"/>
    </source>
</evidence>
<dbReference type="OrthoDB" id="4065731at2759"/>
<keyword evidence="1" id="KW-1133">Transmembrane helix</keyword>
<comment type="caution">
    <text evidence="2">The sequence shown here is derived from an EMBL/GenBank/DDBJ whole genome shotgun (WGS) entry which is preliminary data.</text>
</comment>
<sequence length="147" mass="17147">MSDIPTEEKLAQFIQLALTKIIRIIQVAIPLIARFSAENPTAFIVLTTIVLAFIVLRIVRNIYTIVRRLVFLSLIVFLVLLYIRGFDTVLTFDLPLLYKLILNDQDLETVVVRWGSYLSTTSKHSSRFLYNYCKVKCQELWHQLQQQ</sequence>
<dbReference type="AlphaFoldDB" id="A0A1Q3AF06"/>
<dbReference type="Proteomes" id="UP000187013">
    <property type="component" value="Unassembled WGS sequence"/>
</dbReference>
<name>A0A1Q3AF06_ZYGRO</name>
<feature type="transmembrane region" description="Helical" evidence="1">
    <location>
        <begin position="65"/>
        <end position="83"/>
    </location>
</feature>
<dbReference type="EMBL" id="BDGX01000037">
    <property type="protein sequence ID" value="GAV54205.1"/>
    <property type="molecule type" value="Genomic_DNA"/>
</dbReference>
<keyword evidence="1" id="KW-0812">Transmembrane</keyword>
<evidence type="ECO:0000256" key="1">
    <source>
        <dbReference type="SAM" id="Phobius"/>
    </source>
</evidence>
<accession>A0A1Q3AF06</accession>
<protein>
    <submittedName>
        <fullName evidence="2">Uncharacterized protein</fullName>
    </submittedName>
</protein>
<proteinExistence type="predicted"/>
<reference evidence="2 3" key="1">
    <citation type="submission" date="2016-08" db="EMBL/GenBank/DDBJ databases">
        <title>Draft genome sequence of allopolyploid Zygosaccharomyces rouxii.</title>
        <authorList>
            <person name="Watanabe J."/>
            <person name="Uehara K."/>
            <person name="Mogi Y."/>
            <person name="Tsukioka Y."/>
        </authorList>
    </citation>
    <scope>NUCLEOTIDE SEQUENCE [LARGE SCALE GENOMIC DNA]</scope>
    <source>
        <strain evidence="2 3">NBRC 110957</strain>
    </source>
</reference>
<feature type="transmembrane region" description="Helical" evidence="1">
    <location>
        <begin position="40"/>
        <end position="59"/>
    </location>
</feature>
<feature type="transmembrane region" description="Helical" evidence="1">
    <location>
        <begin position="12"/>
        <end position="33"/>
    </location>
</feature>